<feature type="signal peptide" evidence="2">
    <location>
        <begin position="1"/>
        <end position="22"/>
    </location>
</feature>
<dbReference type="RefSeq" id="WP_251492755.1">
    <property type="nucleotide sequence ID" value="NZ_CAJSLV010000063.1"/>
</dbReference>
<evidence type="ECO:0000313" key="4">
    <source>
        <dbReference type="Proteomes" id="UP001152519"/>
    </source>
</evidence>
<evidence type="ECO:0000256" key="1">
    <source>
        <dbReference type="SAM" id="MobiDB-lite"/>
    </source>
</evidence>
<feature type="compositionally biased region" description="Low complexity" evidence="1">
    <location>
        <begin position="41"/>
        <end position="60"/>
    </location>
</feature>
<name>A0A9W4DSS1_9ACTN</name>
<evidence type="ECO:0000313" key="3">
    <source>
        <dbReference type="EMBL" id="CAG6395536.1"/>
    </source>
</evidence>
<sequence length="256" mass="25439">MSIRKISARAAALLACAVVLTACNNNDDDSGASDTTPPPSSSAAGTPAADPTTATTAPAAGTGGSVADGTKLKTLLPTAATAPKGWKLDDSAAFDTGATVKSDPGSPLLPDDDCSQALTNGGARTLTSDYGAAYATTGLTDPNDGSSTVVFTSYQPGDAAKQMAEVTALAKRCTSFSSQDASGKKVRMTVTTEPVAGAGDQSLDIRVQPTGNYVGSQIVLVRSGDVIMAVDQSDAAGTMAPLGPVAKQLAAGLPLK</sequence>
<organism evidence="3 4">
    <name type="scientific">Actinacidiphila cocklensis</name>
    <dbReference type="NCBI Taxonomy" id="887465"/>
    <lineage>
        <taxon>Bacteria</taxon>
        <taxon>Bacillati</taxon>
        <taxon>Actinomycetota</taxon>
        <taxon>Actinomycetes</taxon>
        <taxon>Kitasatosporales</taxon>
        <taxon>Streptomycetaceae</taxon>
        <taxon>Actinacidiphila</taxon>
    </lineage>
</organism>
<comment type="caution">
    <text evidence="3">The sequence shown here is derived from an EMBL/GenBank/DDBJ whole genome shotgun (WGS) entry which is preliminary data.</text>
</comment>
<proteinExistence type="predicted"/>
<feature type="chain" id="PRO_5040853596" description="PknH-like extracellular domain-containing protein" evidence="2">
    <location>
        <begin position="23"/>
        <end position="256"/>
    </location>
</feature>
<reference evidence="3" key="1">
    <citation type="submission" date="2021-05" db="EMBL/GenBank/DDBJ databases">
        <authorList>
            <person name="Arsene-Ploetze F."/>
        </authorList>
    </citation>
    <scope>NUCLEOTIDE SEQUENCE</scope>
    <source>
        <strain evidence="3">DSM 42138</strain>
    </source>
</reference>
<dbReference type="EMBL" id="CAJSLV010000063">
    <property type="protein sequence ID" value="CAG6395536.1"/>
    <property type="molecule type" value="Genomic_DNA"/>
</dbReference>
<protein>
    <recommendedName>
        <fullName evidence="5">PknH-like extracellular domain-containing protein</fullName>
    </recommendedName>
</protein>
<evidence type="ECO:0008006" key="5">
    <source>
        <dbReference type="Google" id="ProtNLM"/>
    </source>
</evidence>
<dbReference type="AlphaFoldDB" id="A0A9W4DSS1"/>
<dbReference type="PROSITE" id="PS51257">
    <property type="entry name" value="PROKAR_LIPOPROTEIN"/>
    <property type="match status" value="1"/>
</dbReference>
<keyword evidence="4" id="KW-1185">Reference proteome</keyword>
<accession>A0A9W4DSS1</accession>
<feature type="region of interest" description="Disordered" evidence="1">
    <location>
        <begin position="28"/>
        <end position="68"/>
    </location>
</feature>
<gene>
    <name evidence="3" type="ORF">SCOCK_330047</name>
</gene>
<evidence type="ECO:0000256" key="2">
    <source>
        <dbReference type="SAM" id="SignalP"/>
    </source>
</evidence>
<dbReference type="Proteomes" id="UP001152519">
    <property type="component" value="Unassembled WGS sequence"/>
</dbReference>
<keyword evidence="2" id="KW-0732">Signal</keyword>